<dbReference type="Gene3D" id="3.40.50.2300">
    <property type="match status" value="1"/>
</dbReference>
<dbReference type="GO" id="GO:0000160">
    <property type="term" value="P:phosphorelay signal transduction system"/>
    <property type="evidence" value="ECO:0007669"/>
    <property type="project" value="UniProtKB-KW"/>
</dbReference>
<keyword evidence="2" id="KW-0902">Two-component regulatory system</keyword>
<dbReference type="PIRSF" id="PIRSF005897">
    <property type="entry name" value="RR_PatA"/>
    <property type="match status" value="1"/>
</dbReference>
<evidence type="ECO:0000256" key="1">
    <source>
        <dbReference type="ARBA" id="ARBA00022553"/>
    </source>
</evidence>
<keyword evidence="1" id="KW-0597">Phosphoprotein</keyword>
<comment type="caution">
    <text evidence="3">Lacks conserved residue(s) required for the propagation of feature annotation.</text>
</comment>
<dbReference type="SUPFAM" id="SSF52172">
    <property type="entry name" value="CheY-like"/>
    <property type="match status" value="1"/>
</dbReference>
<dbReference type="AlphaFoldDB" id="A0A6H1U0S5"/>
<dbReference type="InterPro" id="IPR024186">
    <property type="entry name" value="Sig_transdc_resp-reg_PatA"/>
</dbReference>
<dbReference type="GO" id="GO:0030428">
    <property type="term" value="C:cell septum"/>
    <property type="evidence" value="ECO:0007669"/>
    <property type="project" value="UniProtKB-SubCell"/>
</dbReference>
<dbReference type="KEGG" id="oxy:HCG48_12040"/>
<dbReference type="PANTHER" id="PTHR44591">
    <property type="entry name" value="STRESS RESPONSE REGULATOR PROTEIN 1"/>
    <property type="match status" value="1"/>
</dbReference>
<keyword evidence="2" id="KW-0364">Heterocyst</keyword>
<dbReference type="RefSeq" id="WP_168569373.1">
    <property type="nucleotide sequence ID" value="NZ_CP051167.1"/>
</dbReference>
<dbReference type="InterPro" id="IPR011006">
    <property type="entry name" value="CheY-like_superfamily"/>
</dbReference>
<proteinExistence type="evidence at transcript level"/>
<dbReference type="PANTHER" id="PTHR44591:SF23">
    <property type="entry name" value="CHEY SUBFAMILY"/>
    <property type="match status" value="1"/>
</dbReference>
<dbReference type="Pfam" id="PF14332">
    <property type="entry name" value="DUF4388"/>
    <property type="match status" value="1"/>
</dbReference>
<name>A0A6H1U0S5_9CYAN</name>
<gene>
    <name evidence="5" type="ORF">HCG48_12040</name>
</gene>
<comment type="function">
    <text evidence="2">Controls heterocyst pattern formation.</text>
</comment>
<keyword evidence="6" id="KW-1185">Reference proteome</keyword>
<dbReference type="SMART" id="SM00448">
    <property type="entry name" value="REC"/>
    <property type="match status" value="1"/>
</dbReference>
<organism evidence="5 6">
    <name type="scientific">Oxynema aestuarii AP17</name>
    <dbReference type="NCBI Taxonomy" id="2064643"/>
    <lineage>
        <taxon>Bacteria</taxon>
        <taxon>Bacillati</taxon>
        <taxon>Cyanobacteriota</taxon>
        <taxon>Cyanophyceae</taxon>
        <taxon>Oscillatoriophycideae</taxon>
        <taxon>Oscillatoriales</taxon>
        <taxon>Oscillatoriaceae</taxon>
        <taxon>Oxynema</taxon>
        <taxon>Oxynema aestuarii</taxon>
    </lineage>
</organism>
<accession>A0A6H1U0S5</accession>
<dbReference type="GO" id="GO:0043158">
    <property type="term" value="P:heterocyst development"/>
    <property type="evidence" value="ECO:0007669"/>
    <property type="project" value="UniProtKB-KW"/>
</dbReference>
<comment type="subcellular location">
    <subcellularLocation>
        <location evidence="2">Cell septum</location>
    </subcellularLocation>
</comment>
<comment type="induction">
    <text evidence="2">By nitrogen starvation.</text>
</comment>
<evidence type="ECO:0000313" key="5">
    <source>
        <dbReference type="EMBL" id="QIZ71219.1"/>
    </source>
</evidence>
<dbReference type="Pfam" id="PF00072">
    <property type="entry name" value="Response_reg"/>
    <property type="match status" value="1"/>
</dbReference>
<dbReference type="PROSITE" id="PS50110">
    <property type="entry name" value="RESPONSE_REGULATORY"/>
    <property type="match status" value="1"/>
</dbReference>
<dbReference type="Proteomes" id="UP000500857">
    <property type="component" value="Chromosome"/>
</dbReference>
<sequence>MAAITTGCIKLEKKLIALGQQKATGRLVLAQGDRQWTFYFFLGHLLYATGGPHRVRRWERALKLYCPNFSVDANKVSNTNLWEYQVLQEAVLQEQLTLNQAKALLRSILKEVLFSLRNDPDFSIRWIASTRPPSMQISLELPLSTGEVHQILQKVRGMWQQWQGMGLEDICPDRAPVFAEINPYSSASESDTLLKMTQLFNGHNTCWDVAIKRKQPIAVVARSLNHFIEQGKMELRDVPDLLSPAEQLRLVCAAVNPPGPLVACIDPSPTMKRTLESILVPAGYRFVAIQSPLRELSNLVKQRPAFVFMETALPETDGYSLCRFLRKTGIFEKTPIVMIGDREGLKERIRAKLSGACAFQGKSADRKQWLEVVRRYIPLKPHPAVQAPSEGKILYQY</sequence>
<reference evidence="5 6" key="1">
    <citation type="submission" date="2020-04" db="EMBL/GenBank/DDBJ databases">
        <authorList>
            <person name="Basu S."/>
            <person name="Maruthanayagam V."/>
            <person name="Chakraborty S."/>
            <person name="Pramanik A."/>
            <person name="Mukherjee J."/>
            <person name="Brink B."/>
        </authorList>
    </citation>
    <scope>NUCLEOTIDE SEQUENCE [LARGE SCALE GENOMIC DNA]</scope>
    <source>
        <strain evidence="5 6">AP17</strain>
    </source>
</reference>
<feature type="domain" description="Response regulatory" evidence="4">
    <location>
        <begin position="261"/>
        <end position="377"/>
    </location>
</feature>
<dbReference type="EMBL" id="CP051167">
    <property type="protein sequence ID" value="QIZ71219.1"/>
    <property type="molecule type" value="Genomic_DNA"/>
</dbReference>
<dbReference type="InterPro" id="IPR050595">
    <property type="entry name" value="Bact_response_regulator"/>
</dbReference>
<dbReference type="InterPro" id="IPR025497">
    <property type="entry name" value="PatA-like_N"/>
</dbReference>
<evidence type="ECO:0000256" key="3">
    <source>
        <dbReference type="PROSITE-ProRule" id="PRU00169"/>
    </source>
</evidence>
<evidence type="ECO:0000256" key="2">
    <source>
        <dbReference type="PIRNR" id="PIRNR005897"/>
    </source>
</evidence>
<evidence type="ECO:0000259" key="4">
    <source>
        <dbReference type="PROSITE" id="PS50110"/>
    </source>
</evidence>
<protein>
    <recommendedName>
        <fullName evidence="2">Protein PatA</fullName>
    </recommendedName>
</protein>
<evidence type="ECO:0000313" key="6">
    <source>
        <dbReference type="Proteomes" id="UP000500857"/>
    </source>
</evidence>
<dbReference type="InterPro" id="IPR001789">
    <property type="entry name" value="Sig_transdc_resp-reg_receiver"/>
</dbReference>